<sequence>MINFLPEMGIRAYIDEQLEQFGFPYDGDLTTNENLKAVFALQRRIPSAKRRIVIELPGIQVHEGTENAYESLKRKLTLGLTITPHLSLSTTKYIYNDLLLNCWNIHHLHLSEEPYKKGYFRRTGPVLFCMFFDNAVVLIDIMPHGSGHSDVWVNEKLIKKLHKYLPESIERYKVKGITGHNLDSKQRLALQKSHCNYSLKMEDGRWKMEDGRWKMEDGRWKMEDGRWKMEDGTVYQLMGIMSNGDCFHDIHRLMHVQRNIDYFTKVIELNEHSISTSLESNPSEKISLTISLHGNQVKLYAIEKRAILELSMP</sequence>
<evidence type="ECO:0000313" key="2">
    <source>
        <dbReference type="Proteomes" id="UP001270266"/>
    </source>
</evidence>
<name>A0ABU5CWF4_9ENTR</name>
<reference evidence="1 2" key="1">
    <citation type="submission" date="2023-02" db="EMBL/GenBank/DDBJ databases">
        <title>The draft genomes of Enterobacter strains.</title>
        <authorList>
            <person name="He Y."/>
            <person name="Feng Y."/>
            <person name="Zong Z."/>
        </authorList>
    </citation>
    <scope>NUCLEOTIDE SEQUENCE [LARGE SCALE GENOMIC DNA]</scope>
    <source>
        <strain evidence="1 2">170198</strain>
    </source>
</reference>
<dbReference type="Proteomes" id="UP001270266">
    <property type="component" value="Unassembled WGS sequence"/>
</dbReference>
<evidence type="ECO:0000313" key="1">
    <source>
        <dbReference type="EMBL" id="MDY0416056.1"/>
    </source>
</evidence>
<keyword evidence="2" id="KW-1185">Reference proteome</keyword>
<comment type="caution">
    <text evidence="1">The sequence shown here is derived from an EMBL/GenBank/DDBJ whole genome shotgun (WGS) entry which is preliminary data.</text>
</comment>
<dbReference type="RefSeq" id="WP_320385275.1">
    <property type="nucleotide sequence ID" value="NZ_JARDVI010000001.1"/>
</dbReference>
<protein>
    <submittedName>
        <fullName evidence="1">Uncharacterized protein</fullName>
    </submittedName>
</protein>
<dbReference type="EMBL" id="JARDVI010000001">
    <property type="protein sequence ID" value="MDY0416056.1"/>
    <property type="molecule type" value="Genomic_DNA"/>
</dbReference>
<accession>A0ABU5CWF4</accession>
<proteinExistence type="predicted"/>
<organism evidence="1 2">
    <name type="scientific">Enterobacter chinensis</name>
    <dbReference type="NCBI Taxonomy" id="3030997"/>
    <lineage>
        <taxon>Bacteria</taxon>
        <taxon>Pseudomonadati</taxon>
        <taxon>Pseudomonadota</taxon>
        <taxon>Gammaproteobacteria</taxon>
        <taxon>Enterobacterales</taxon>
        <taxon>Enterobacteriaceae</taxon>
        <taxon>Enterobacter</taxon>
    </lineage>
</organism>
<gene>
    <name evidence="1" type="ORF">PYW49_00015</name>
</gene>